<dbReference type="EMBL" id="JBHUMF010000031">
    <property type="protein sequence ID" value="MFD2682524.1"/>
    <property type="molecule type" value="Genomic_DNA"/>
</dbReference>
<keyword evidence="1" id="KW-0472">Membrane</keyword>
<comment type="caution">
    <text evidence="2">The sequence shown here is derived from an EMBL/GenBank/DDBJ whole genome shotgun (WGS) entry which is preliminary data.</text>
</comment>
<evidence type="ECO:0000256" key="1">
    <source>
        <dbReference type="SAM" id="Phobius"/>
    </source>
</evidence>
<keyword evidence="1" id="KW-1133">Transmembrane helix</keyword>
<feature type="transmembrane region" description="Helical" evidence="1">
    <location>
        <begin position="36"/>
        <end position="53"/>
    </location>
</feature>
<protein>
    <submittedName>
        <fullName evidence="2">CBO0543 family protein</fullName>
    </submittedName>
</protein>
<evidence type="ECO:0000313" key="2">
    <source>
        <dbReference type="EMBL" id="MFD2682524.1"/>
    </source>
</evidence>
<name>A0ABW5RX24_9BACI</name>
<dbReference type="Proteomes" id="UP001597506">
    <property type="component" value="Unassembled WGS sequence"/>
</dbReference>
<sequence length="162" mass="19841">MMNKEVLILFFSLLLSVGLLLKYIPKERKREAHITFLFVQTIAWVYEYMQVIFKWVEFPYREFNFATKMSFSMHYFTYPTFGVFFIIFYPHHKGKLRRFIYIFLFAVAISTYTSLIEHYSSLIEFKKWNWYLSVLSNFIILCVIKRFVFWFKKGLFKMGHDS</sequence>
<feature type="transmembrane region" description="Helical" evidence="1">
    <location>
        <begin position="73"/>
        <end position="92"/>
    </location>
</feature>
<feature type="transmembrane region" description="Helical" evidence="1">
    <location>
        <begin position="128"/>
        <end position="148"/>
    </location>
</feature>
<keyword evidence="3" id="KW-1185">Reference proteome</keyword>
<feature type="transmembrane region" description="Helical" evidence="1">
    <location>
        <begin position="6"/>
        <end position="24"/>
    </location>
</feature>
<dbReference type="NCBIfam" id="NF041644">
    <property type="entry name" value="CBO0543_fam"/>
    <property type="match status" value="1"/>
</dbReference>
<accession>A0ABW5RX24</accession>
<gene>
    <name evidence="2" type="ORF">ACFSUL_17425</name>
</gene>
<dbReference type="InterPro" id="IPR048147">
    <property type="entry name" value="CBO0543-like"/>
</dbReference>
<reference evidence="3" key="1">
    <citation type="journal article" date="2019" name="Int. J. Syst. Evol. Microbiol.">
        <title>The Global Catalogue of Microorganisms (GCM) 10K type strain sequencing project: providing services to taxonomists for standard genome sequencing and annotation.</title>
        <authorList>
            <consortium name="The Broad Institute Genomics Platform"/>
            <consortium name="The Broad Institute Genome Sequencing Center for Infectious Disease"/>
            <person name="Wu L."/>
            <person name="Ma J."/>
        </authorList>
    </citation>
    <scope>NUCLEOTIDE SEQUENCE [LARGE SCALE GENOMIC DNA]</scope>
    <source>
        <strain evidence="3">KCTC 3913</strain>
    </source>
</reference>
<dbReference type="RefSeq" id="WP_377937176.1">
    <property type="nucleotide sequence ID" value="NZ_JBHUMF010000031.1"/>
</dbReference>
<keyword evidence="1" id="KW-0812">Transmembrane</keyword>
<feature type="transmembrane region" description="Helical" evidence="1">
    <location>
        <begin position="99"/>
        <end position="116"/>
    </location>
</feature>
<proteinExistence type="predicted"/>
<evidence type="ECO:0000313" key="3">
    <source>
        <dbReference type="Proteomes" id="UP001597506"/>
    </source>
</evidence>
<organism evidence="2 3">
    <name type="scientific">Bacillus seohaeanensis</name>
    <dbReference type="NCBI Taxonomy" id="284580"/>
    <lineage>
        <taxon>Bacteria</taxon>
        <taxon>Bacillati</taxon>
        <taxon>Bacillota</taxon>
        <taxon>Bacilli</taxon>
        <taxon>Bacillales</taxon>
        <taxon>Bacillaceae</taxon>
        <taxon>Bacillus</taxon>
    </lineage>
</organism>